<feature type="transmembrane region" description="Helical" evidence="8">
    <location>
        <begin position="265"/>
        <end position="284"/>
    </location>
</feature>
<dbReference type="PRINTS" id="PR00237">
    <property type="entry name" value="GPCRRHODOPSN"/>
</dbReference>
<dbReference type="SUPFAM" id="SSF81321">
    <property type="entry name" value="Family A G protein-coupled receptor-like"/>
    <property type="match status" value="1"/>
</dbReference>
<dbReference type="PANTHER" id="PTHR45695">
    <property type="entry name" value="LEUCOKININ RECEPTOR-RELATED"/>
    <property type="match status" value="1"/>
</dbReference>
<reference evidence="10" key="1">
    <citation type="submission" date="2012-09" db="EMBL/GenBank/DDBJ databases">
        <authorList>
            <person name="Martin A.A."/>
        </authorList>
    </citation>
    <scope>NUCLEOTIDE SEQUENCE</scope>
</reference>
<keyword evidence="6" id="KW-0675">Receptor</keyword>
<dbReference type="AlphaFoldDB" id="A0A158P6U5"/>
<dbReference type="InterPro" id="IPR017452">
    <property type="entry name" value="GPCR_Rhodpsn_7TM"/>
</dbReference>
<evidence type="ECO:0000256" key="6">
    <source>
        <dbReference type="ARBA" id="ARBA00023170"/>
    </source>
</evidence>
<accession>A0A158P6U5</accession>
<dbReference type="WBParaSite" id="ACAC_0000156401-mRNA-1">
    <property type="protein sequence ID" value="ACAC_0000156401-mRNA-1"/>
    <property type="gene ID" value="ACAC_0000156401"/>
</dbReference>
<dbReference type="PANTHER" id="PTHR45695:SF9">
    <property type="entry name" value="LEUCOKININ RECEPTOR"/>
    <property type="match status" value="1"/>
</dbReference>
<feature type="transmembrane region" description="Helical" evidence="8">
    <location>
        <begin position="296"/>
        <end position="319"/>
    </location>
</feature>
<dbReference type="STRING" id="6313.A0A158P6U5"/>
<keyword evidence="4" id="KW-0297">G-protein coupled receptor</keyword>
<name>A0A158P6U5_ANGCA</name>
<keyword evidence="5 8" id="KW-0472">Membrane</keyword>
<evidence type="ECO:0000256" key="7">
    <source>
        <dbReference type="ARBA" id="ARBA00023224"/>
    </source>
</evidence>
<evidence type="ECO:0000313" key="10">
    <source>
        <dbReference type="Proteomes" id="UP000035642"/>
    </source>
</evidence>
<proteinExistence type="predicted"/>
<dbReference type="Gene3D" id="1.20.1070.10">
    <property type="entry name" value="Rhodopsin 7-helix transmembrane proteins"/>
    <property type="match status" value="1"/>
</dbReference>
<dbReference type="InterPro" id="IPR000276">
    <property type="entry name" value="GPCR_Rhodpsn"/>
</dbReference>
<evidence type="ECO:0000256" key="8">
    <source>
        <dbReference type="SAM" id="Phobius"/>
    </source>
</evidence>
<keyword evidence="10" id="KW-1185">Reference proteome</keyword>
<dbReference type="Pfam" id="PF00001">
    <property type="entry name" value="7tm_1"/>
    <property type="match status" value="1"/>
</dbReference>
<dbReference type="Proteomes" id="UP000035642">
    <property type="component" value="Unassembled WGS sequence"/>
</dbReference>
<reference evidence="11" key="2">
    <citation type="submission" date="2016-04" db="UniProtKB">
        <authorList>
            <consortium name="WormBaseParasite"/>
        </authorList>
    </citation>
    <scope>IDENTIFICATION</scope>
</reference>
<keyword evidence="7" id="KW-0807">Transducer</keyword>
<evidence type="ECO:0000256" key="2">
    <source>
        <dbReference type="ARBA" id="ARBA00022692"/>
    </source>
</evidence>
<evidence type="ECO:0000256" key="4">
    <source>
        <dbReference type="ARBA" id="ARBA00023040"/>
    </source>
</evidence>
<feature type="transmembrane region" description="Helical" evidence="8">
    <location>
        <begin position="372"/>
        <end position="396"/>
    </location>
</feature>
<organism evidence="10 11">
    <name type="scientific">Angiostrongylus cantonensis</name>
    <name type="common">Rat lungworm</name>
    <dbReference type="NCBI Taxonomy" id="6313"/>
    <lineage>
        <taxon>Eukaryota</taxon>
        <taxon>Metazoa</taxon>
        <taxon>Ecdysozoa</taxon>
        <taxon>Nematoda</taxon>
        <taxon>Chromadorea</taxon>
        <taxon>Rhabditida</taxon>
        <taxon>Rhabditina</taxon>
        <taxon>Rhabditomorpha</taxon>
        <taxon>Strongyloidea</taxon>
        <taxon>Metastrongylidae</taxon>
        <taxon>Angiostrongylus</taxon>
    </lineage>
</organism>
<evidence type="ECO:0000256" key="5">
    <source>
        <dbReference type="ARBA" id="ARBA00023136"/>
    </source>
</evidence>
<keyword evidence="3 8" id="KW-1133">Transmembrane helix</keyword>
<dbReference type="GO" id="GO:0005886">
    <property type="term" value="C:plasma membrane"/>
    <property type="evidence" value="ECO:0007669"/>
    <property type="project" value="TreeGrafter"/>
</dbReference>
<keyword evidence="2 8" id="KW-0812">Transmembrane</keyword>
<protein>
    <submittedName>
        <fullName evidence="11">G_PROTEIN_RECEP_F1_2 domain-containing protein</fullName>
    </submittedName>
</protein>
<comment type="subcellular location">
    <subcellularLocation>
        <location evidence="1">Membrane</location>
        <topology evidence="1">Multi-pass membrane protein</topology>
    </subcellularLocation>
</comment>
<dbReference type="GO" id="GO:0004930">
    <property type="term" value="F:G protein-coupled receptor activity"/>
    <property type="evidence" value="ECO:0007669"/>
    <property type="project" value="UniProtKB-KW"/>
</dbReference>
<evidence type="ECO:0000256" key="1">
    <source>
        <dbReference type="ARBA" id="ARBA00004141"/>
    </source>
</evidence>
<sequence>MEKACSALMVTAIKNPKLCFQRQLYNYFQTKADRYDSDLNDFIIKIQQGDRPDQVLRECIRWPFTSQTKQSMMATFERESVNCRGFWRVLKLLSNEREDERNKLTYAAGNCRLLRRALYPVTVVARCEAEIQRQLQLLDMINEDVVYFADDLHQATLHRMHNDSLIDDDDDDGELYELSLYELVNLLVYSLRGDRPASRRRQLARHICHVDSTQEWFLPWSLCQIVPYAETVSLSVSVFTLTASAVHEFRTVFFAKNRRVNGRSVKSFVVMIWLIAAVVSLPHVYADESWWKIYNIYLTIIHYFVPMIILDTAYTMIAIKCLLTCTDLLKVVQLMNMLMIVVACFSLCWFPLETYLLLNEVRPEINGWKYINVLFFCSHWLAMSNSCLNPIIYGLYNDKYKREYKHVLKIIRCQPVPESTEEVLKFETEFTGKIISACDLPGAKGECARRWTTDVNS</sequence>
<dbReference type="PROSITE" id="PS50262">
    <property type="entry name" value="G_PROTEIN_RECEP_F1_2"/>
    <property type="match status" value="1"/>
</dbReference>
<feature type="domain" description="G-protein coupled receptors family 1 profile" evidence="9">
    <location>
        <begin position="215"/>
        <end position="393"/>
    </location>
</feature>
<feature type="transmembrane region" description="Helical" evidence="8">
    <location>
        <begin position="331"/>
        <end position="352"/>
    </location>
</feature>
<evidence type="ECO:0000313" key="11">
    <source>
        <dbReference type="WBParaSite" id="ACAC_0000156401-mRNA-1"/>
    </source>
</evidence>
<evidence type="ECO:0000256" key="3">
    <source>
        <dbReference type="ARBA" id="ARBA00022989"/>
    </source>
</evidence>
<evidence type="ECO:0000259" key="9">
    <source>
        <dbReference type="PROSITE" id="PS50262"/>
    </source>
</evidence>